<keyword evidence="4" id="KW-1185">Reference proteome</keyword>
<gene>
    <name evidence="3" type="ORF">URODEC1_LOCUS69357</name>
</gene>
<dbReference type="Gene3D" id="1.20.1280.50">
    <property type="match status" value="1"/>
</dbReference>
<evidence type="ECO:0000313" key="4">
    <source>
        <dbReference type="Proteomes" id="UP001497457"/>
    </source>
</evidence>
<feature type="region of interest" description="Disordered" evidence="1">
    <location>
        <begin position="281"/>
        <end position="301"/>
    </location>
</feature>
<name>A0ABC9BWP5_9POAL</name>
<evidence type="ECO:0000313" key="3">
    <source>
        <dbReference type="EMBL" id="CAL5009143.1"/>
    </source>
</evidence>
<feature type="domain" description="KIB1-4 beta-propeller" evidence="2">
    <location>
        <begin position="344"/>
        <end position="445"/>
    </location>
</feature>
<dbReference type="PANTHER" id="PTHR33110">
    <property type="entry name" value="F-BOX/KELCH-REPEAT PROTEIN-RELATED"/>
    <property type="match status" value="1"/>
</dbReference>
<dbReference type="InterPro" id="IPR005174">
    <property type="entry name" value="KIB1-4_b-propeller"/>
</dbReference>
<feature type="compositionally biased region" description="Basic and acidic residues" evidence="1">
    <location>
        <begin position="285"/>
        <end position="300"/>
    </location>
</feature>
<accession>A0ABC9BWP5</accession>
<protein>
    <recommendedName>
        <fullName evidence="2">KIB1-4 beta-propeller domain-containing protein</fullName>
    </recommendedName>
</protein>
<proteinExistence type="predicted"/>
<feature type="domain" description="KIB1-4 beta-propeller" evidence="2">
    <location>
        <begin position="142"/>
        <end position="252"/>
    </location>
</feature>
<evidence type="ECO:0000259" key="2">
    <source>
        <dbReference type="Pfam" id="PF03478"/>
    </source>
</evidence>
<dbReference type="EMBL" id="OZ075137">
    <property type="protein sequence ID" value="CAL5009143.1"/>
    <property type="molecule type" value="Genomic_DNA"/>
</dbReference>
<evidence type="ECO:0000256" key="1">
    <source>
        <dbReference type="SAM" id="MobiDB-lite"/>
    </source>
</evidence>
<dbReference type="Pfam" id="PF03478">
    <property type="entry name" value="Beta-prop_KIB1-4"/>
    <property type="match status" value="2"/>
</dbReference>
<sequence>MDSLLMKRTIERRLAMASSTGWADLPADLLGGVIARLPFPGDRAAICAACRAWRSAARHHVRHQAPWIVLPDCSVCTTGRDGAFFGHIPCLPAGENATCLAAASEGWLALDLTDDAFRRTPSWDMYCPATGTFSDARPDVKHTHRYMLHNPFSGQTVPLPELDAVVGHVAETFEIRKVLMRSTPDDVIAVTTNNCNYNIILCRPGKGTFVLPDFRVVDAAFVGDVLYGITTGEELLAFHLGEDSEDGKPNVTRVKRVIKNPMAAYYIKYSSWRWPQIVDDDSSHDDDGRGDYSNVDHEDYSDGDEVEIQEDQAEFDDDPDIRFINGDGMVSDNEGKVYEDNWDPEVPYDAMDETYIGRYLVSCGDELLLVRHQNESPLEGPSYTSKVEVFRADVSAGRWVPVTADDGGLGEGEALFLSRSFSKSTCAHGRDVEEGLVYYASNYLDDAFDTRSGTIRNIAFRWPWQRNLACKRWLTWLFIPELVV</sequence>
<organism evidence="3 4">
    <name type="scientific">Urochloa decumbens</name>
    <dbReference type="NCBI Taxonomy" id="240449"/>
    <lineage>
        <taxon>Eukaryota</taxon>
        <taxon>Viridiplantae</taxon>
        <taxon>Streptophyta</taxon>
        <taxon>Embryophyta</taxon>
        <taxon>Tracheophyta</taxon>
        <taxon>Spermatophyta</taxon>
        <taxon>Magnoliopsida</taxon>
        <taxon>Liliopsida</taxon>
        <taxon>Poales</taxon>
        <taxon>Poaceae</taxon>
        <taxon>PACMAD clade</taxon>
        <taxon>Panicoideae</taxon>
        <taxon>Panicodae</taxon>
        <taxon>Paniceae</taxon>
        <taxon>Melinidinae</taxon>
        <taxon>Urochloa</taxon>
    </lineage>
</organism>
<dbReference type="Proteomes" id="UP001497457">
    <property type="component" value="Chromosome 27b"/>
</dbReference>
<dbReference type="InterPro" id="IPR036047">
    <property type="entry name" value="F-box-like_dom_sf"/>
</dbReference>
<dbReference type="PANTHER" id="PTHR33110:SF128">
    <property type="entry name" value="RETROVIRUS-RELATED POL POLYPROTEIN FROM TRANSPOSON TNT 1-94"/>
    <property type="match status" value="1"/>
</dbReference>
<dbReference type="SUPFAM" id="SSF81383">
    <property type="entry name" value="F-box domain"/>
    <property type="match status" value="1"/>
</dbReference>
<reference evidence="3" key="1">
    <citation type="submission" date="2024-10" db="EMBL/GenBank/DDBJ databases">
        <authorList>
            <person name="Ryan C."/>
        </authorList>
    </citation>
    <scope>NUCLEOTIDE SEQUENCE [LARGE SCALE GENOMIC DNA]</scope>
</reference>
<dbReference type="AlphaFoldDB" id="A0ABC9BWP5"/>